<keyword evidence="1" id="KW-0472">Membrane</keyword>
<reference evidence="2" key="1">
    <citation type="submission" date="2018-06" db="EMBL/GenBank/DDBJ databases">
        <authorList>
            <person name="Zhirakovskaya E."/>
        </authorList>
    </citation>
    <scope>NUCLEOTIDE SEQUENCE</scope>
</reference>
<gene>
    <name evidence="2" type="ORF">MNBD_IGNAVI01-2110</name>
</gene>
<protein>
    <submittedName>
        <fullName evidence="2">Uncharacterized protein</fullName>
    </submittedName>
</protein>
<evidence type="ECO:0000313" key="2">
    <source>
        <dbReference type="EMBL" id="VAX22858.1"/>
    </source>
</evidence>
<keyword evidence="1" id="KW-0812">Transmembrane</keyword>
<proteinExistence type="predicted"/>
<organism evidence="2">
    <name type="scientific">hydrothermal vent metagenome</name>
    <dbReference type="NCBI Taxonomy" id="652676"/>
    <lineage>
        <taxon>unclassified sequences</taxon>
        <taxon>metagenomes</taxon>
        <taxon>ecological metagenomes</taxon>
    </lineage>
</organism>
<sequence>MLITGMLKHKSIAFNIRGLKGWVVLLLMIITPFLSKGDDSGWWNTLHGWKPGMPGWRMWVNISPGYLGPNALPVPELKRGVIPKKSEVELSADFHFMKGDPTQDLAGKIYIPFANEKIALELYGVMVEKYQMSDAVRDERIARDRDGKGVTQGDLYFSTLVQLAKNRKFPNTLLRMAVKTASGGAYNAARYSDSPGYFFDLSFTNKRNPDKISGVNVFATVGFYSWQTTDADNLQNDAFLYGGGLEYFKGSWTAATSLSGYMGYKDERDQPVVVNIDVRKDFGQKALRLQYIKGLKDWKYDTLKFSFIWYFKGVN</sequence>
<dbReference type="EMBL" id="UOGD01000237">
    <property type="protein sequence ID" value="VAX22858.1"/>
    <property type="molecule type" value="Genomic_DNA"/>
</dbReference>
<name>A0A3B1CFX4_9ZZZZ</name>
<keyword evidence="1" id="KW-1133">Transmembrane helix</keyword>
<dbReference type="AlphaFoldDB" id="A0A3B1CFX4"/>
<evidence type="ECO:0000256" key="1">
    <source>
        <dbReference type="SAM" id="Phobius"/>
    </source>
</evidence>
<feature type="transmembrane region" description="Helical" evidence="1">
    <location>
        <begin position="12"/>
        <end position="34"/>
    </location>
</feature>
<accession>A0A3B1CFX4</accession>